<dbReference type="AlphaFoldDB" id="A0AA40GHJ6"/>
<evidence type="ECO:0000313" key="2">
    <source>
        <dbReference type="EMBL" id="KAK1137955.1"/>
    </source>
</evidence>
<reference evidence="2" key="1">
    <citation type="submission" date="2021-10" db="EMBL/GenBank/DDBJ databases">
        <title>Melipona bicolor Genome sequencing and assembly.</title>
        <authorList>
            <person name="Araujo N.S."/>
            <person name="Arias M.C."/>
        </authorList>
    </citation>
    <scope>NUCLEOTIDE SEQUENCE</scope>
    <source>
        <strain evidence="2">USP_2M_L1-L4_2017</strain>
        <tissue evidence="2">Whole body</tissue>
    </source>
</reference>
<dbReference type="EMBL" id="JAHYIQ010000001">
    <property type="protein sequence ID" value="KAK1137955.1"/>
    <property type="molecule type" value="Genomic_DNA"/>
</dbReference>
<dbReference type="Proteomes" id="UP001177670">
    <property type="component" value="Unassembled WGS sequence"/>
</dbReference>
<gene>
    <name evidence="2" type="ORF">K0M31_002447</name>
</gene>
<comment type="caution">
    <text evidence="2">The sequence shown here is derived from an EMBL/GenBank/DDBJ whole genome shotgun (WGS) entry which is preliminary data.</text>
</comment>
<feature type="compositionally biased region" description="Pro residues" evidence="1">
    <location>
        <begin position="87"/>
        <end position="99"/>
    </location>
</feature>
<name>A0AA40GHJ6_9HYME</name>
<accession>A0AA40GHJ6</accession>
<evidence type="ECO:0000313" key="3">
    <source>
        <dbReference type="Proteomes" id="UP001177670"/>
    </source>
</evidence>
<sequence length="207" mass="22114">MPLTILLYGSFKLDNNNCIAVGGRCSEPNYFPVSGTGTNANTVRRRRVPPELRTPPPPPIDLPLITFDITLALHRQGSFPTKRKRFPAPPPPPPPPPPAAAAAAAAAAPVQVACLFWKLRTVAFQTTAAAISTLHPGNRQYLVCVLPPPTVPRHPSDGGRVKEHPFGVCDACRWPCRGKSRVAALNCTVAPNTCPTAGPNVRPTNTN</sequence>
<organism evidence="2 3">
    <name type="scientific">Melipona bicolor</name>
    <dbReference type="NCBI Taxonomy" id="60889"/>
    <lineage>
        <taxon>Eukaryota</taxon>
        <taxon>Metazoa</taxon>
        <taxon>Ecdysozoa</taxon>
        <taxon>Arthropoda</taxon>
        <taxon>Hexapoda</taxon>
        <taxon>Insecta</taxon>
        <taxon>Pterygota</taxon>
        <taxon>Neoptera</taxon>
        <taxon>Endopterygota</taxon>
        <taxon>Hymenoptera</taxon>
        <taxon>Apocrita</taxon>
        <taxon>Aculeata</taxon>
        <taxon>Apoidea</taxon>
        <taxon>Anthophila</taxon>
        <taxon>Apidae</taxon>
        <taxon>Melipona</taxon>
    </lineage>
</organism>
<keyword evidence="3" id="KW-1185">Reference proteome</keyword>
<evidence type="ECO:0000256" key="1">
    <source>
        <dbReference type="SAM" id="MobiDB-lite"/>
    </source>
</evidence>
<proteinExistence type="predicted"/>
<feature type="region of interest" description="Disordered" evidence="1">
    <location>
        <begin position="80"/>
        <end position="102"/>
    </location>
</feature>
<protein>
    <submittedName>
        <fullName evidence="2">Uncharacterized protein</fullName>
    </submittedName>
</protein>
<feature type="region of interest" description="Disordered" evidence="1">
    <location>
        <begin position="31"/>
        <end position="59"/>
    </location>
</feature>